<keyword evidence="2" id="KW-1185">Reference proteome</keyword>
<protein>
    <recommendedName>
        <fullName evidence="3">DNA-binding protein</fullName>
    </recommendedName>
</protein>
<dbReference type="EMBL" id="JBHSMI010000016">
    <property type="protein sequence ID" value="MFC5402942.1"/>
    <property type="molecule type" value="Genomic_DNA"/>
</dbReference>
<reference evidence="2" key="1">
    <citation type="journal article" date="2019" name="Int. J. Syst. Evol. Microbiol.">
        <title>The Global Catalogue of Microorganisms (GCM) 10K type strain sequencing project: providing services to taxonomists for standard genome sequencing and annotation.</title>
        <authorList>
            <consortium name="The Broad Institute Genomics Platform"/>
            <consortium name="The Broad Institute Genome Sequencing Center for Infectious Disease"/>
            <person name="Wu L."/>
            <person name="Ma J."/>
        </authorList>
    </citation>
    <scope>NUCLEOTIDE SEQUENCE [LARGE SCALE GENOMIC DNA]</scope>
    <source>
        <strain evidence="2">CGMCC 1.18575</strain>
    </source>
</reference>
<accession>A0ABW0HSS9</accession>
<gene>
    <name evidence="1" type="ORF">ACFPOF_09320</name>
</gene>
<dbReference type="RefSeq" id="WP_378131851.1">
    <property type="nucleotide sequence ID" value="NZ_JBHSMI010000016.1"/>
</dbReference>
<proteinExistence type="predicted"/>
<sequence length="228" mass="27405">MENEKDFKLSFVQLTKVFNIDYSGMWKIKAQIKPDIKHKETASISSEEIESYLIRNKESSFLFDFEEDSQFRFLYRCYKSEIYDVRLEPEEWLEPKVLKFLLDLEPMALHRLRKQKKLVCKKEVLSFRKETSRNSYQYLYEKQSVIDFIQLNYGDQNLSKSFTTFHDEPQFFTVAQTLRFLTQENVSMSLPSLYRNISRQNIPACRIKDAIRIPIKEFNLWLSENRGI</sequence>
<organism evidence="1 2">
    <name type="scientific">Cohnella soli</name>
    <dbReference type="NCBI Taxonomy" id="425005"/>
    <lineage>
        <taxon>Bacteria</taxon>
        <taxon>Bacillati</taxon>
        <taxon>Bacillota</taxon>
        <taxon>Bacilli</taxon>
        <taxon>Bacillales</taxon>
        <taxon>Paenibacillaceae</taxon>
        <taxon>Cohnella</taxon>
    </lineage>
</organism>
<evidence type="ECO:0008006" key="3">
    <source>
        <dbReference type="Google" id="ProtNLM"/>
    </source>
</evidence>
<dbReference type="Proteomes" id="UP001596113">
    <property type="component" value="Unassembled WGS sequence"/>
</dbReference>
<evidence type="ECO:0000313" key="1">
    <source>
        <dbReference type="EMBL" id="MFC5402942.1"/>
    </source>
</evidence>
<evidence type="ECO:0000313" key="2">
    <source>
        <dbReference type="Proteomes" id="UP001596113"/>
    </source>
</evidence>
<comment type="caution">
    <text evidence="1">The sequence shown here is derived from an EMBL/GenBank/DDBJ whole genome shotgun (WGS) entry which is preliminary data.</text>
</comment>
<name>A0ABW0HSS9_9BACL</name>